<reference evidence="8" key="2">
    <citation type="journal article" date="2007" name="Science">
        <title>Draft genome sequence of the sexually transmitted pathogen Trichomonas vaginalis.</title>
        <authorList>
            <person name="Carlton J.M."/>
            <person name="Hirt R.P."/>
            <person name="Silva J.C."/>
            <person name="Delcher A.L."/>
            <person name="Schatz M."/>
            <person name="Zhao Q."/>
            <person name="Wortman J.R."/>
            <person name="Bidwell S.L."/>
            <person name="Alsmark U.C.M."/>
            <person name="Besteiro S."/>
            <person name="Sicheritz-Ponten T."/>
            <person name="Noel C.J."/>
            <person name="Dacks J.B."/>
            <person name="Foster P.G."/>
            <person name="Simillion C."/>
            <person name="Van de Peer Y."/>
            <person name="Miranda-Saavedra D."/>
            <person name="Barton G.J."/>
            <person name="Westrop G.D."/>
            <person name="Mueller S."/>
            <person name="Dessi D."/>
            <person name="Fiori P.L."/>
            <person name="Ren Q."/>
            <person name="Paulsen I."/>
            <person name="Zhang H."/>
            <person name="Bastida-Corcuera F.D."/>
            <person name="Simoes-Barbosa A."/>
            <person name="Brown M.T."/>
            <person name="Hayes R.D."/>
            <person name="Mukherjee M."/>
            <person name="Okumura C.Y."/>
            <person name="Schneider R."/>
            <person name="Smith A.J."/>
            <person name="Vanacova S."/>
            <person name="Villalvazo M."/>
            <person name="Haas B.J."/>
            <person name="Pertea M."/>
            <person name="Feldblyum T.V."/>
            <person name="Utterback T.R."/>
            <person name="Shu C.L."/>
            <person name="Osoegawa K."/>
            <person name="de Jong P.J."/>
            <person name="Hrdy I."/>
            <person name="Horvathova L."/>
            <person name="Zubacova Z."/>
            <person name="Dolezal P."/>
            <person name="Malik S.B."/>
            <person name="Logsdon J.M. Jr."/>
            <person name="Henze K."/>
            <person name="Gupta A."/>
            <person name="Wang C.C."/>
            <person name="Dunne R.L."/>
            <person name="Upcroft J.A."/>
            <person name="Upcroft P."/>
            <person name="White O."/>
            <person name="Salzberg S.L."/>
            <person name="Tang P."/>
            <person name="Chiu C.-H."/>
            <person name="Lee Y.-S."/>
            <person name="Embley T.M."/>
            <person name="Coombs G.H."/>
            <person name="Mottram J.C."/>
            <person name="Tachezy J."/>
            <person name="Fraser-Liggett C.M."/>
            <person name="Johnson P.J."/>
        </authorList>
    </citation>
    <scope>NUCLEOTIDE SEQUENCE [LARGE SCALE GENOMIC DNA]</scope>
    <source>
        <strain evidence="8">G3</strain>
    </source>
</reference>
<feature type="region of interest" description="Disordered" evidence="7">
    <location>
        <begin position="1"/>
        <end position="57"/>
    </location>
</feature>
<evidence type="ECO:0000313" key="9">
    <source>
        <dbReference type="Proteomes" id="UP000001542"/>
    </source>
</evidence>
<feature type="transmembrane region" description="Helical" evidence="6">
    <location>
        <begin position="376"/>
        <end position="397"/>
    </location>
</feature>
<dbReference type="GO" id="GO:0005886">
    <property type="term" value="C:plasma membrane"/>
    <property type="evidence" value="ECO:0007669"/>
    <property type="project" value="UniProtKB-SubCell"/>
</dbReference>
<dbReference type="VEuPathDB" id="TrichDB:TVAG_183730"/>
<keyword evidence="3 6" id="KW-0812">Transmembrane</keyword>
<dbReference type="GO" id="GO:0022857">
    <property type="term" value="F:transmembrane transporter activity"/>
    <property type="evidence" value="ECO:0000318"/>
    <property type="project" value="GO_Central"/>
</dbReference>
<feature type="transmembrane region" description="Helical" evidence="6">
    <location>
        <begin position="472"/>
        <end position="493"/>
    </location>
</feature>
<evidence type="ECO:0000256" key="7">
    <source>
        <dbReference type="SAM" id="MobiDB-lite"/>
    </source>
</evidence>
<keyword evidence="5 6" id="KW-0472">Membrane</keyword>
<dbReference type="eggNOG" id="KOG1362">
    <property type="taxonomic scope" value="Eukaryota"/>
</dbReference>
<evidence type="ECO:0000256" key="5">
    <source>
        <dbReference type="ARBA" id="ARBA00023136"/>
    </source>
</evidence>
<dbReference type="Proteomes" id="UP000001542">
    <property type="component" value="Unassembled WGS sequence"/>
</dbReference>
<feature type="transmembrane region" description="Helical" evidence="6">
    <location>
        <begin position="193"/>
        <end position="213"/>
    </location>
</feature>
<evidence type="ECO:0000256" key="3">
    <source>
        <dbReference type="ARBA" id="ARBA00022692"/>
    </source>
</evidence>
<feature type="compositionally biased region" description="Low complexity" evidence="7">
    <location>
        <begin position="21"/>
        <end position="35"/>
    </location>
</feature>
<dbReference type="KEGG" id="tva:5468696"/>
<gene>
    <name evidence="8" type="ORF">TVAG_183730</name>
</gene>
<feature type="transmembrane region" description="Helical" evidence="6">
    <location>
        <begin position="348"/>
        <end position="370"/>
    </location>
</feature>
<dbReference type="OMA" id="CLTIASW"/>
<proteinExistence type="inferred from homology"/>
<dbReference type="AlphaFoldDB" id="A2D9B0"/>
<comment type="function">
    <text evidence="6">Choline transporter.</text>
</comment>
<feature type="compositionally biased region" description="Polar residues" evidence="7">
    <location>
        <begin position="1"/>
        <end position="20"/>
    </location>
</feature>
<feature type="transmembrane region" description="Helical" evidence="6">
    <location>
        <begin position="444"/>
        <end position="466"/>
    </location>
</feature>
<dbReference type="RefSeq" id="XP_001584122.1">
    <property type="nucleotide sequence ID" value="XM_001584072.1"/>
</dbReference>
<organism evidence="8 9">
    <name type="scientific">Trichomonas vaginalis (strain ATCC PRA-98 / G3)</name>
    <dbReference type="NCBI Taxonomy" id="412133"/>
    <lineage>
        <taxon>Eukaryota</taxon>
        <taxon>Metamonada</taxon>
        <taxon>Parabasalia</taxon>
        <taxon>Trichomonadida</taxon>
        <taxon>Trichomonadidae</taxon>
        <taxon>Trichomonas</taxon>
    </lineage>
</organism>
<dbReference type="VEuPathDB" id="TrichDB:TVAGG3_0770470"/>
<evidence type="ECO:0000256" key="2">
    <source>
        <dbReference type="ARBA" id="ARBA00007168"/>
    </source>
</evidence>
<feature type="transmembrane region" description="Helical" evidence="6">
    <location>
        <begin position="114"/>
        <end position="139"/>
    </location>
</feature>
<feature type="transmembrane region" description="Helical" evidence="6">
    <location>
        <begin position="219"/>
        <end position="240"/>
    </location>
</feature>
<dbReference type="PANTHER" id="PTHR12385">
    <property type="entry name" value="CHOLINE TRANSPORTER-LIKE (SLC FAMILY 44)"/>
    <property type="match status" value="1"/>
</dbReference>
<dbReference type="GO" id="GO:0055085">
    <property type="term" value="P:transmembrane transport"/>
    <property type="evidence" value="ECO:0000318"/>
    <property type="project" value="GO_Central"/>
</dbReference>
<evidence type="ECO:0000256" key="6">
    <source>
        <dbReference type="RuleBase" id="RU368066"/>
    </source>
</evidence>
<reference evidence="8" key="1">
    <citation type="submission" date="2006-10" db="EMBL/GenBank/DDBJ databases">
        <authorList>
            <person name="Amadeo P."/>
            <person name="Zhao Q."/>
            <person name="Wortman J."/>
            <person name="Fraser-Liggett C."/>
            <person name="Carlton J."/>
        </authorList>
    </citation>
    <scope>NUCLEOTIDE SEQUENCE</scope>
    <source>
        <strain evidence="8">G3</strain>
    </source>
</reference>
<feature type="compositionally biased region" description="Pro residues" evidence="7">
    <location>
        <begin position="36"/>
        <end position="49"/>
    </location>
</feature>
<comment type="subcellular location">
    <subcellularLocation>
        <location evidence="6">Cell membrane</location>
        <topology evidence="6">Multi-pass membrane protein</topology>
    </subcellularLocation>
    <subcellularLocation>
        <location evidence="1">Membrane</location>
        <topology evidence="1">Multi-pass membrane protein</topology>
    </subcellularLocation>
</comment>
<dbReference type="InParanoid" id="A2D9B0"/>
<comment type="similarity">
    <text evidence="2 6">Belongs to the CTL (choline transporter-like) family.</text>
</comment>
<dbReference type="GO" id="GO:0016020">
    <property type="term" value="C:membrane"/>
    <property type="evidence" value="ECO:0000318"/>
    <property type="project" value="GO_Central"/>
</dbReference>
<accession>A2D9B0</accession>
<protein>
    <recommendedName>
        <fullName evidence="6">Choline transporter-like protein</fullName>
    </recommendedName>
</protein>
<dbReference type="SMR" id="A2D9B0"/>
<evidence type="ECO:0000313" key="8">
    <source>
        <dbReference type="EMBL" id="EAY23136.1"/>
    </source>
</evidence>
<keyword evidence="9" id="KW-1185">Reference proteome</keyword>
<keyword evidence="4 6" id="KW-1133">Transmembrane helix</keyword>
<dbReference type="PANTHER" id="PTHR12385:SF4">
    <property type="entry name" value="PROTEIN PNS1"/>
    <property type="match status" value="1"/>
</dbReference>
<name>A2D9B0_TRIV3</name>
<dbReference type="Pfam" id="PF04515">
    <property type="entry name" value="Choline_transpo"/>
    <property type="match status" value="1"/>
</dbReference>
<dbReference type="InterPro" id="IPR007603">
    <property type="entry name" value="Choline_transptr-like"/>
</dbReference>
<feature type="transmembrane region" description="Helical" evidence="6">
    <location>
        <begin position="260"/>
        <end position="288"/>
    </location>
</feature>
<dbReference type="EMBL" id="DS113180">
    <property type="protein sequence ID" value="EAY23136.1"/>
    <property type="molecule type" value="Genomic_DNA"/>
</dbReference>
<evidence type="ECO:0000256" key="4">
    <source>
        <dbReference type="ARBA" id="ARBA00022989"/>
    </source>
</evidence>
<evidence type="ECO:0000256" key="1">
    <source>
        <dbReference type="ARBA" id="ARBA00004141"/>
    </source>
</evidence>
<feature type="transmembrane region" description="Helical" evidence="6">
    <location>
        <begin position="294"/>
        <end position="327"/>
    </location>
</feature>
<sequence>MSHNPYNQPLISDNTYANGNPQQPYQGGQQYAAPQQYPPPPGYQQPPPQASGQGYSYDPYHIQYNPNVTVQDWKNVPNDQSQYSYYWSQPDSFQPETFARNTQPEKSKKQWNDLFWNIFFWVNFVATIALAAFIGYSVYKNVNDKSRNSAEDKEEMTKQTFMRDFGIGVGVGVALNIIHFVYASYAPLIYIKLGLWIGVILAVILALIPYFAFKVYYFFIYPAFFLIISIVVFCMMYRYIPFSAAVLQKTCWIIRHYPSIIMICIFQFFLNIIICSIFSVLVVGIAYLKWSYAIYVYVLFSFYWTITTLGYVIYMTGAGLASSWYFLYDTPYFPRHPTWESFKRAMTTSFGSASLAGFLLAVVETLKAIIEQRTDDIFTAIFQCIALCILSCLECLIKWLNRYALIYCATFGVPYVEACRRWAELSCKKFADVILSGCCISKAVGFNMFTFIIGGGLVGFGLGYMFDAKGYYIHAIATCVIAFFLTVCGFGVLEQPLLTISDTIIVCFAECPERLSTSAHDLYDAMCEAYGSNLRYNAGKLQKKQNKKK</sequence>
<feature type="transmembrane region" description="Helical" evidence="6">
    <location>
        <begin position="165"/>
        <end position="186"/>
    </location>
</feature>
<dbReference type="OrthoDB" id="44736at2759"/>